<dbReference type="Pfam" id="PF00561">
    <property type="entry name" value="Abhydrolase_1"/>
    <property type="match status" value="1"/>
</dbReference>
<evidence type="ECO:0000259" key="2">
    <source>
        <dbReference type="Pfam" id="PF00561"/>
    </source>
</evidence>
<reference evidence="3 4" key="1">
    <citation type="journal article" date="2011" name="J. Bacteriol.">
        <title>Draft Genome Sequence of Gordonia neofelifaecis NRRL B-59395, a Cholesterol-Degrading Actinomycete.</title>
        <authorList>
            <person name="Ge F."/>
            <person name="Li W."/>
            <person name="Chen G."/>
            <person name="Liu Y."/>
            <person name="Zhang G."/>
            <person name="Yong B."/>
            <person name="Wang Q."/>
            <person name="Wang N."/>
            <person name="Huang Z."/>
            <person name="Li W."/>
            <person name="Wang J."/>
            <person name="Wu C."/>
            <person name="Xie Q."/>
            <person name="Liu G."/>
        </authorList>
    </citation>
    <scope>NUCLEOTIDE SEQUENCE [LARGE SCALE GENOMIC DNA]</scope>
    <source>
        <strain evidence="3 4">NRRL B-59395</strain>
    </source>
</reference>
<comment type="caution">
    <text evidence="3">The sequence shown here is derived from an EMBL/GenBank/DDBJ whole genome shotgun (WGS) entry which is preliminary data.</text>
</comment>
<dbReference type="STRING" id="644548.SCNU_16389"/>
<dbReference type="eggNOG" id="COG0596">
    <property type="taxonomic scope" value="Bacteria"/>
</dbReference>
<dbReference type="InterPro" id="IPR029058">
    <property type="entry name" value="AB_hydrolase_fold"/>
</dbReference>
<protein>
    <submittedName>
        <fullName evidence="3">Poly(3-hydroxyalkanoate) depolymerase</fullName>
    </submittedName>
</protein>
<sequence>MATTVPSPATPPDTDLSDTEPTDTDPHDLYLATGGQRIRVRYRPGIGIPLVMCNGIGASLEVLDPLVEHLDPNRPVVRFDVPGTGESPTSPLPYGFPYLAWVLGRVLDRLEIGAVDVLGLSWGGALAQQFAFQNPRRCRRLILVGTGTGAIMVPGHPRVLSKMVTPKRFSDPSYGATIAADLYGGVVRDSGQEVAELFVRQLHAGSFKGYVHQLMAGSVWTSLFALPAIRQRTLIIAGSDDPIVPMVNARIMNTLLPRATLHAHGGGHIDLLMNAAVFGPVIDDFLGPAKPHRRKWSKTADVKFTPGG</sequence>
<proteinExistence type="predicted"/>
<dbReference type="GO" id="GO:0046503">
    <property type="term" value="P:glycerolipid catabolic process"/>
    <property type="evidence" value="ECO:0007669"/>
    <property type="project" value="TreeGrafter"/>
</dbReference>
<name>F1YMY2_9ACTN</name>
<dbReference type="InterPro" id="IPR050471">
    <property type="entry name" value="AB_hydrolase"/>
</dbReference>
<dbReference type="EMBL" id="AEUD01000015">
    <property type="protein sequence ID" value="EGD54067.1"/>
    <property type="molecule type" value="Genomic_DNA"/>
</dbReference>
<keyword evidence="4" id="KW-1185">Reference proteome</keyword>
<dbReference type="Proteomes" id="UP000035065">
    <property type="component" value="Unassembled WGS sequence"/>
</dbReference>
<dbReference type="OrthoDB" id="9796770at2"/>
<evidence type="ECO:0000313" key="3">
    <source>
        <dbReference type="EMBL" id="EGD54067.1"/>
    </source>
</evidence>
<feature type="region of interest" description="Disordered" evidence="1">
    <location>
        <begin position="1"/>
        <end position="30"/>
    </location>
</feature>
<dbReference type="RefSeq" id="WP_009680474.1">
    <property type="nucleotide sequence ID" value="NZ_AEUD01000015.1"/>
</dbReference>
<evidence type="ECO:0000256" key="1">
    <source>
        <dbReference type="SAM" id="MobiDB-lite"/>
    </source>
</evidence>
<gene>
    <name evidence="3" type="ORF">SCNU_16389</name>
</gene>
<dbReference type="Gene3D" id="3.40.50.1820">
    <property type="entry name" value="alpha/beta hydrolase"/>
    <property type="match status" value="1"/>
</dbReference>
<feature type="domain" description="AB hydrolase-1" evidence="2">
    <location>
        <begin position="49"/>
        <end position="272"/>
    </location>
</feature>
<dbReference type="PRINTS" id="PR00111">
    <property type="entry name" value="ABHYDROLASE"/>
</dbReference>
<dbReference type="PANTHER" id="PTHR43433">
    <property type="entry name" value="HYDROLASE, ALPHA/BETA FOLD FAMILY PROTEIN"/>
    <property type="match status" value="1"/>
</dbReference>
<dbReference type="AlphaFoldDB" id="F1YMY2"/>
<dbReference type="SUPFAM" id="SSF53474">
    <property type="entry name" value="alpha/beta-Hydrolases"/>
    <property type="match status" value="1"/>
</dbReference>
<dbReference type="PANTHER" id="PTHR43433:SF5">
    <property type="entry name" value="AB HYDROLASE-1 DOMAIN-CONTAINING PROTEIN"/>
    <property type="match status" value="1"/>
</dbReference>
<dbReference type="GO" id="GO:0004806">
    <property type="term" value="F:triacylglycerol lipase activity"/>
    <property type="evidence" value="ECO:0007669"/>
    <property type="project" value="TreeGrafter"/>
</dbReference>
<evidence type="ECO:0000313" key="4">
    <source>
        <dbReference type="Proteomes" id="UP000035065"/>
    </source>
</evidence>
<dbReference type="InterPro" id="IPR000073">
    <property type="entry name" value="AB_hydrolase_1"/>
</dbReference>
<accession>F1YMY2</accession>
<organism evidence="3 4">
    <name type="scientific">Gordonia neofelifaecis NRRL B-59395</name>
    <dbReference type="NCBI Taxonomy" id="644548"/>
    <lineage>
        <taxon>Bacteria</taxon>
        <taxon>Bacillati</taxon>
        <taxon>Actinomycetota</taxon>
        <taxon>Actinomycetes</taxon>
        <taxon>Mycobacteriales</taxon>
        <taxon>Gordoniaceae</taxon>
        <taxon>Gordonia</taxon>
    </lineage>
</organism>